<proteinExistence type="predicted"/>
<accession>A0A8S1R9Q6</accession>
<evidence type="ECO:0000313" key="1">
    <source>
        <dbReference type="EMBL" id="CAD8123859.1"/>
    </source>
</evidence>
<dbReference type="EMBL" id="CAJJDN010000147">
    <property type="protein sequence ID" value="CAD8123859.1"/>
    <property type="molecule type" value="Genomic_DNA"/>
</dbReference>
<dbReference type="GO" id="GO:1904158">
    <property type="term" value="P:axonemal central apparatus assembly"/>
    <property type="evidence" value="ECO:0007669"/>
    <property type="project" value="TreeGrafter"/>
</dbReference>
<organism evidence="1 2">
    <name type="scientific">Paramecium sonneborni</name>
    <dbReference type="NCBI Taxonomy" id="65129"/>
    <lineage>
        <taxon>Eukaryota</taxon>
        <taxon>Sar</taxon>
        <taxon>Alveolata</taxon>
        <taxon>Ciliophora</taxon>
        <taxon>Intramacronucleata</taxon>
        <taxon>Oligohymenophorea</taxon>
        <taxon>Peniculida</taxon>
        <taxon>Parameciidae</taxon>
        <taxon>Paramecium</taxon>
    </lineage>
</organism>
<comment type="caution">
    <text evidence="1">The sequence shown here is derived from an EMBL/GenBank/DDBJ whole genome shotgun (WGS) entry which is preliminary data.</text>
</comment>
<keyword evidence="2" id="KW-1185">Reference proteome</keyword>
<dbReference type="Proteomes" id="UP000692954">
    <property type="component" value="Unassembled WGS sequence"/>
</dbReference>
<dbReference type="PANTHER" id="PTHR21963:SF1">
    <property type="entry name" value="SPERM-ASSOCIATED ANTIGEN 17"/>
    <property type="match status" value="1"/>
</dbReference>
<dbReference type="OrthoDB" id="10257153at2759"/>
<reference evidence="1" key="1">
    <citation type="submission" date="2021-01" db="EMBL/GenBank/DDBJ databases">
        <authorList>
            <consortium name="Genoscope - CEA"/>
            <person name="William W."/>
        </authorList>
    </citation>
    <scope>NUCLEOTIDE SEQUENCE</scope>
</reference>
<name>A0A8S1R9Q6_9CILI</name>
<dbReference type="GO" id="GO:1990716">
    <property type="term" value="C:axonemal central apparatus"/>
    <property type="evidence" value="ECO:0007669"/>
    <property type="project" value="TreeGrafter"/>
</dbReference>
<dbReference type="PANTHER" id="PTHR21963">
    <property type="entry name" value="PF6"/>
    <property type="match status" value="1"/>
</dbReference>
<gene>
    <name evidence="1" type="ORF">PSON_ATCC_30995.1.T1470135</name>
</gene>
<evidence type="ECO:0000313" key="2">
    <source>
        <dbReference type="Proteomes" id="UP000692954"/>
    </source>
</evidence>
<dbReference type="AlphaFoldDB" id="A0A8S1R9Q6"/>
<dbReference type="InterPro" id="IPR026173">
    <property type="entry name" value="SPAG17"/>
</dbReference>
<sequence length="373" mass="44227">MLKTLKQFGILQKSDEEKEIEFAIQMKILESRRTDYSTESYDQAKSKVQIQEQQITAVEPLEQTLLKSARVQQTVQQAFIDLSRKVQTIQIQKQSKLFTEVKRFANNYFETNQGLEYLKYALEDQPIKKQKQKFLQQIEQFDNQPESIVPLEKPPWPQYNDNLTKVIIQPSAFTQAEIDEEIRLKKINDDSLKYRMAKRKDIDVYGKQRKDNKLVPYQKLIQNQNLIKNIYQLMLLLIIVLIMKQIGQIPQDQSEKSSYKLLRKSQANFLMSSKSYLNILFILFQQMEMFSNNQSMINLILNKLNLSNKPLLKKQVKDLQLQSKQSIKIKSKKTNHLMMKIDCNQSIYNNQLIIQNQFLYLQIISFYLFSFIH</sequence>
<protein>
    <submittedName>
        <fullName evidence="1">Uncharacterized protein</fullName>
    </submittedName>
</protein>